<organism evidence="1">
    <name type="scientific">marine sediment metagenome</name>
    <dbReference type="NCBI Taxonomy" id="412755"/>
    <lineage>
        <taxon>unclassified sequences</taxon>
        <taxon>metagenomes</taxon>
        <taxon>ecological metagenomes</taxon>
    </lineage>
</organism>
<evidence type="ECO:0000313" key="1">
    <source>
        <dbReference type="EMBL" id="KKN55910.1"/>
    </source>
</evidence>
<accession>A0A0F9RHF1</accession>
<comment type="caution">
    <text evidence="1">The sequence shown here is derived from an EMBL/GenBank/DDBJ whole genome shotgun (WGS) entry which is preliminary data.</text>
</comment>
<reference evidence="1" key="1">
    <citation type="journal article" date="2015" name="Nature">
        <title>Complex archaea that bridge the gap between prokaryotes and eukaryotes.</title>
        <authorList>
            <person name="Spang A."/>
            <person name="Saw J.H."/>
            <person name="Jorgensen S.L."/>
            <person name="Zaremba-Niedzwiedzka K."/>
            <person name="Martijn J."/>
            <person name="Lind A.E."/>
            <person name="van Eijk R."/>
            <person name="Schleper C."/>
            <person name="Guy L."/>
            <person name="Ettema T.J."/>
        </authorList>
    </citation>
    <scope>NUCLEOTIDE SEQUENCE</scope>
</reference>
<gene>
    <name evidence="1" type="ORF">LCGC14_0577530</name>
</gene>
<protein>
    <submittedName>
        <fullName evidence="1">Uncharacterized protein</fullName>
    </submittedName>
</protein>
<proteinExistence type="predicted"/>
<sequence>MALISVEEIKSRIRTDLGDAPLGQIINEEEAEIVRRFGVHAEDGTVIETIDSEKECNVFLPRRIFSVSSVTEGDGITQTALAVADYRVWPNEGRLERIATLGITIEWQPHVVITYTPQDDKFERQRILLELCRISIERQVMKQETVGQQDYSYKSPDNWERERENVLSKLQHFLIIG</sequence>
<name>A0A0F9RHF1_9ZZZZ</name>
<dbReference type="EMBL" id="LAZR01000866">
    <property type="protein sequence ID" value="KKN55910.1"/>
    <property type="molecule type" value="Genomic_DNA"/>
</dbReference>
<dbReference type="AlphaFoldDB" id="A0A0F9RHF1"/>